<evidence type="ECO:0000256" key="9">
    <source>
        <dbReference type="ARBA" id="ARBA00022692"/>
    </source>
</evidence>
<evidence type="ECO:0000256" key="8">
    <source>
        <dbReference type="ARBA" id="ARBA00022679"/>
    </source>
</evidence>
<dbReference type="GO" id="GO:0050650">
    <property type="term" value="P:chondroitin sulfate proteoglycan biosynthetic process"/>
    <property type="evidence" value="ECO:0007669"/>
    <property type="project" value="TreeGrafter"/>
</dbReference>
<evidence type="ECO:0000313" key="22">
    <source>
        <dbReference type="EMBL" id="KAK7590070.1"/>
    </source>
</evidence>
<proteinExistence type="inferred from homology"/>
<evidence type="ECO:0000256" key="7">
    <source>
        <dbReference type="ARBA" id="ARBA00022676"/>
    </source>
</evidence>
<dbReference type="EMBL" id="JBBCAQ010000022">
    <property type="protein sequence ID" value="KAK7590070.1"/>
    <property type="molecule type" value="Genomic_DNA"/>
</dbReference>
<keyword evidence="8" id="KW-0808">Transferase</keyword>
<protein>
    <recommendedName>
        <fullName evidence="6">protein xylosyltransferase</fullName>
        <ecNumber evidence="6">2.4.2.26</ecNumber>
    </recommendedName>
    <alternativeName>
        <fullName evidence="18">Peptide O-xylosyltransferase</fullName>
    </alternativeName>
</protein>
<keyword evidence="10" id="KW-0479">Metal-binding</keyword>
<evidence type="ECO:0000256" key="12">
    <source>
        <dbReference type="ARBA" id="ARBA00022968"/>
    </source>
</evidence>
<comment type="similarity">
    <text evidence="5">Belongs to the glycosyltransferase 14 family. XylT subfamily.</text>
</comment>
<keyword evidence="11" id="KW-0256">Endoplasmic reticulum</keyword>
<evidence type="ECO:0000259" key="21">
    <source>
        <dbReference type="PROSITE" id="PS51212"/>
    </source>
</evidence>
<evidence type="ECO:0000256" key="18">
    <source>
        <dbReference type="ARBA" id="ARBA00042865"/>
    </source>
</evidence>
<dbReference type="Pfam" id="PF02485">
    <property type="entry name" value="Branch"/>
    <property type="match status" value="1"/>
</dbReference>
<evidence type="ECO:0000256" key="16">
    <source>
        <dbReference type="ARBA" id="ARBA00023157"/>
    </source>
</evidence>
<dbReference type="InterPro" id="IPR024448">
    <property type="entry name" value="XylT_C"/>
</dbReference>
<comment type="pathway">
    <text evidence="3">Glycan metabolism; chondroitin sulfate biosynthesis.</text>
</comment>
<dbReference type="PROSITE" id="PS51212">
    <property type="entry name" value="WSC"/>
    <property type="match status" value="1"/>
</dbReference>
<name>A0AAN9Y4L8_9HEMI</name>
<keyword evidence="16" id="KW-1015">Disulfide bond</keyword>
<comment type="caution">
    <text evidence="22">The sequence shown here is derived from an EMBL/GenBank/DDBJ whole genome shotgun (WGS) entry which is preliminary data.</text>
</comment>
<comment type="subcellular location">
    <subcellularLocation>
        <location evidence="2">Endoplasmic reticulum membrane</location>
        <topology evidence="2">Single-pass type II membrane protein</topology>
    </subcellularLocation>
    <subcellularLocation>
        <location evidence="1">Golgi apparatus membrane</location>
        <topology evidence="1">Single-pass type II membrane protein</topology>
    </subcellularLocation>
</comment>
<dbReference type="Pfam" id="PF12529">
    <property type="entry name" value="Xylo_C"/>
    <property type="match status" value="1"/>
</dbReference>
<evidence type="ECO:0000256" key="17">
    <source>
        <dbReference type="ARBA" id="ARBA00023180"/>
    </source>
</evidence>
<dbReference type="GO" id="GO:0030158">
    <property type="term" value="F:protein xylosyltransferase activity"/>
    <property type="evidence" value="ECO:0007669"/>
    <property type="project" value="UniProtKB-EC"/>
</dbReference>
<reference evidence="22 23" key="1">
    <citation type="submission" date="2024-03" db="EMBL/GenBank/DDBJ databases">
        <title>Adaptation during the transition from Ophiocordyceps entomopathogen to insect associate is accompanied by gene loss and intensified selection.</title>
        <authorList>
            <person name="Ward C.M."/>
            <person name="Onetto C.A."/>
            <person name="Borneman A.R."/>
        </authorList>
    </citation>
    <scope>NUCLEOTIDE SEQUENCE [LARGE SCALE GENOMIC DNA]</scope>
    <source>
        <strain evidence="22">AWRI1</strain>
        <tissue evidence="22">Single Adult Female</tissue>
    </source>
</reference>
<keyword evidence="7" id="KW-0328">Glycosyltransferase</keyword>
<dbReference type="InterPro" id="IPR043538">
    <property type="entry name" value="XYLT"/>
</dbReference>
<evidence type="ECO:0000256" key="3">
    <source>
        <dbReference type="ARBA" id="ARBA00004840"/>
    </source>
</evidence>
<dbReference type="InterPro" id="IPR003406">
    <property type="entry name" value="Glyco_trans_14"/>
</dbReference>
<evidence type="ECO:0000256" key="5">
    <source>
        <dbReference type="ARBA" id="ARBA00010195"/>
    </source>
</evidence>
<dbReference type="Pfam" id="PF01822">
    <property type="entry name" value="WSC"/>
    <property type="match status" value="1"/>
</dbReference>
<keyword evidence="14" id="KW-0333">Golgi apparatus</keyword>
<dbReference type="PANTHER" id="PTHR46025:SF3">
    <property type="entry name" value="XYLOSYLTRANSFERASE OXT"/>
    <property type="match status" value="1"/>
</dbReference>
<sequence>MGPLRNLDVRWVWRYRLFYIAGIAIMSLQIFLAVIFFTLSEDVEKNSSLSYISLNEEPMKYNFIDNTLEKERKLPLSGKQSNTLSRTNGQSSKLNAKTVASVEDLLTPQISAVCNISKRESISAINRAKTSFCKQLILNTTCLIRNNQLYPVSLPHSCPVNGLTRGKYLGCFRDESSKRLLNGAYYNSSIANSHKHCLHKCLQAGFSYAGVQFGEECFCGNEEPLAGSRLPESSCDHKCPANKSQPCGSYFAINILETGVAKFVPQTANDANSISNPPVRIVFLLTLNGRDIRQVYRLIKTLFHRDHFFFIHVDARQDYLFRELRPLELKLSNVRLSLRRHSTIWGGASLLTMLLECMSELIQSSWDWDFVINLSESDFPIKTNQELVAFLSSNRNRNFVKSHGRDVHHFIHKQGLDKTFVECDEHMWRIGNKMLPTGIVIDGGSDWIALSRPFINYVVTAQNDELLDGLRTVFKYTLLPAESFFHTVLRNSIFCDSYIDNNLHVTNWKRHLGCKCQYKHVVDWCGCSPNVFTMEDWSRIQSTSNKSLFFARKFDPTVSQQVINQVQEWLYGYYSDDYKSERKYWHNVYHHLDRSPVVDDAIYVVSSSLSRQTLSSSENFDLKCLNLGFRKLLQVHSFHENDVQKGILVHFDSASSKNVSVQFEAWFEIKHSFTLYDSNLVASRFVNLLVNTNFDPKEKMSRNYVGAIGPLSEPVLIFEVTAGSPVSNITVLWLDPMQTLVDVGDISLSENSGVDHVKSTLRTPLCPGEWEVYLIFNNDVLARIMFVVTPLVNEHSNTMFQEANQIKTSTDWNLLLPIVKLNKEHYDPESQRTKILQHLSYDGPRKIEWIDDLTSKSYQILDFCIVDIQQAEHSASCYRQDYKRCNSTVWSSFSPDPKIHITTVNKLTGRLN</sequence>
<keyword evidence="12" id="KW-0735">Signal-anchor</keyword>
<evidence type="ECO:0000313" key="23">
    <source>
        <dbReference type="Proteomes" id="UP001367676"/>
    </source>
</evidence>
<gene>
    <name evidence="22" type="ORF">V9T40_001683</name>
</gene>
<evidence type="ECO:0000256" key="1">
    <source>
        <dbReference type="ARBA" id="ARBA00004323"/>
    </source>
</evidence>
<evidence type="ECO:0000256" key="6">
    <source>
        <dbReference type="ARBA" id="ARBA00011972"/>
    </source>
</evidence>
<evidence type="ECO:0000256" key="11">
    <source>
        <dbReference type="ARBA" id="ARBA00022824"/>
    </source>
</evidence>
<evidence type="ECO:0000256" key="13">
    <source>
        <dbReference type="ARBA" id="ARBA00022989"/>
    </source>
</evidence>
<dbReference type="GO" id="GO:0005789">
    <property type="term" value="C:endoplasmic reticulum membrane"/>
    <property type="evidence" value="ECO:0007669"/>
    <property type="project" value="UniProtKB-SubCell"/>
</dbReference>
<keyword evidence="15 20" id="KW-0472">Membrane</keyword>
<comment type="pathway">
    <text evidence="4">Glycan metabolism; heparan sulfate biosynthesis.</text>
</comment>
<dbReference type="GO" id="GO:0000139">
    <property type="term" value="C:Golgi membrane"/>
    <property type="evidence" value="ECO:0007669"/>
    <property type="project" value="UniProtKB-SubCell"/>
</dbReference>
<dbReference type="SMART" id="SM00321">
    <property type="entry name" value="WSC"/>
    <property type="match status" value="1"/>
</dbReference>
<dbReference type="GO" id="GO:0046872">
    <property type="term" value="F:metal ion binding"/>
    <property type="evidence" value="ECO:0007669"/>
    <property type="project" value="UniProtKB-KW"/>
</dbReference>
<dbReference type="Proteomes" id="UP001367676">
    <property type="component" value="Unassembled WGS sequence"/>
</dbReference>
<accession>A0AAN9Y4L8</accession>
<dbReference type="AlphaFoldDB" id="A0AAN9Y4L8"/>
<feature type="transmembrane region" description="Helical" evidence="20">
    <location>
        <begin position="17"/>
        <end position="39"/>
    </location>
</feature>
<dbReference type="GO" id="GO:0015012">
    <property type="term" value="P:heparan sulfate proteoglycan biosynthetic process"/>
    <property type="evidence" value="ECO:0007669"/>
    <property type="project" value="TreeGrafter"/>
</dbReference>
<organism evidence="22 23">
    <name type="scientific">Parthenolecanium corni</name>
    <dbReference type="NCBI Taxonomy" id="536013"/>
    <lineage>
        <taxon>Eukaryota</taxon>
        <taxon>Metazoa</taxon>
        <taxon>Ecdysozoa</taxon>
        <taxon>Arthropoda</taxon>
        <taxon>Hexapoda</taxon>
        <taxon>Insecta</taxon>
        <taxon>Pterygota</taxon>
        <taxon>Neoptera</taxon>
        <taxon>Paraneoptera</taxon>
        <taxon>Hemiptera</taxon>
        <taxon>Sternorrhyncha</taxon>
        <taxon>Coccoidea</taxon>
        <taxon>Coccidae</taxon>
        <taxon>Parthenolecanium</taxon>
    </lineage>
</organism>
<keyword evidence="9 20" id="KW-0812">Transmembrane</keyword>
<evidence type="ECO:0000256" key="15">
    <source>
        <dbReference type="ARBA" id="ARBA00023136"/>
    </source>
</evidence>
<evidence type="ECO:0000256" key="20">
    <source>
        <dbReference type="SAM" id="Phobius"/>
    </source>
</evidence>
<dbReference type="EC" id="2.4.2.26" evidence="6"/>
<dbReference type="PANTHER" id="PTHR46025">
    <property type="entry name" value="XYLOSYLTRANSFERASE OXT"/>
    <property type="match status" value="1"/>
</dbReference>
<comment type="catalytic activity">
    <reaction evidence="19">
        <text>UDP-alpha-D-xylose + L-seryl-[protein] = 3-O-(beta-D-xylosyl)-L-seryl-[protein] + UDP + H(+)</text>
        <dbReference type="Rhea" id="RHEA:50192"/>
        <dbReference type="Rhea" id="RHEA-COMP:9863"/>
        <dbReference type="Rhea" id="RHEA-COMP:12567"/>
        <dbReference type="ChEBI" id="CHEBI:15378"/>
        <dbReference type="ChEBI" id="CHEBI:29999"/>
        <dbReference type="ChEBI" id="CHEBI:57632"/>
        <dbReference type="ChEBI" id="CHEBI:58223"/>
        <dbReference type="ChEBI" id="CHEBI:132085"/>
        <dbReference type="EC" id="2.4.2.26"/>
    </reaction>
</comment>
<evidence type="ECO:0000256" key="10">
    <source>
        <dbReference type="ARBA" id="ARBA00022723"/>
    </source>
</evidence>
<evidence type="ECO:0000256" key="19">
    <source>
        <dbReference type="ARBA" id="ARBA00047847"/>
    </source>
</evidence>
<evidence type="ECO:0000256" key="4">
    <source>
        <dbReference type="ARBA" id="ARBA00005093"/>
    </source>
</evidence>
<feature type="domain" description="WSC" evidence="21">
    <location>
        <begin position="165"/>
        <end position="259"/>
    </location>
</feature>
<dbReference type="InterPro" id="IPR002889">
    <property type="entry name" value="WSC_carb-bd"/>
</dbReference>
<keyword evidence="17" id="KW-0325">Glycoprotein</keyword>
<keyword evidence="13 20" id="KW-1133">Transmembrane helix</keyword>
<evidence type="ECO:0000256" key="14">
    <source>
        <dbReference type="ARBA" id="ARBA00023034"/>
    </source>
</evidence>
<evidence type="ECO:0000256" key="2">
    <source>
        <dbReference type="ARBA" id="ARBA00004648"/>
    </source>
</evidence>
<keyword evidence="23" id="KW-1185">Reference proteome</keyword>